<sequence length="137" mass="14740">MAALGLMFGGYALFVYEEPLPPTGIKSWRIAADRFIEAVHEGNEAKALAVVCPMYRSDDLTTNAEAGVADLVHGKAQLSRANDFNRDSVRYQPGSSYPVPIAGRTTDGTLAPDSELALDDDSGKGWCVKSVKLEYGN</sequence>
<reference evidence="1 2" key="1">
    <citation type="submission" date="2019-07" db="EMBL/GenBank/DDBJ databases">
        <title>R&amp;d 2014.</title>
        <authorList>
            <person name="Klenk H.-P."/>
        </authorList>
    </citation>
    <scope>NUCLEOTIDE SEQUENCE [LARGE SCALE GENOMIC DNA]</scope>
    <source>
        <strain evidence="1 2">DSM 43194</strain>
    </source>
</reference>
<gene>
    <name evidence="1" type="ORF">JD82_03309</name>
</gene>
<protein>
    <submittedName>
        <fullName evidence="1">Uncharacterized protein</fullName>
    </submittedName>
</protein>
<proteinExistence type="predicted"/>
<evidence type="ECO:0000313" key="1">
    <source>
        <dbReference type="EMBL" id="TWH21445.1"/>
    </source>
</evidence>
<keyword evidence="2" id="KW-1185">Reference proteome</keyword>
<dbReference type="EMBL" id="VLJV01000001">
    <property type="protein sequence ID" value="TWH21445.1"/>
    <property type="molecule type" value="Genomic_DNA"/>
</dbReference>
<comment type="caution">
    <text evidence="1">The sequence shown here is derived from an EMBL/GenBank/DDBJ whole genome shotgun (WGS) entry which is preliminary data.</text>
</comment>
<dbReference type="Proteomes" id="UP000317303">
    <property type="component" value="Unassembled WGS sequence"/>
</dbReference>
<dbReference type="RefSeq" id="WP_030533599.1">
    <property type="nucleotide sequence ID" value="NZ_JOIJ01000016.1"/>
</dbReference>
<name>A0A660CK97_9PSEU</name>
<organism evidence="1 2">
    <name type="scientific">Prauserella rugosa</name>
    <dbReference type="NCBI Taxonomy" id="43354"/>
    <lineage>
        <taxon>Bacteria</taxon>
        <taxon>Bacillati</taxon>
        <taxon>Actinomycetota</taxon>
        <taxon>Actinomycetes</taxon>
        <taxon>Pseudonocardiales</taxon>
        <taxon>Pseudonocardiaceae</taxon>
        <taxon>Prauserella</taxon>
    </lineage>
</organism>
<dbReference type="AlphaFoldDB" id="A0A660CK97"/>
<accession>A0A660CK97</accession>
<evidence type="ECO:0000313" key="2">
    <source>
        <dbReference type="Proteomes" id="UP000317303"/>
    </source>
</evidence>